<feature type="region of interest" description="Disordered" evidence="4">
    <location>
        <begin position="1"/>
        <end position="47"/>
    </location>
</feature>
<evidence type="ECO:0000259" key="5">
    <source>
        <dbReference type="Pfam" id="PF17785"/>
    </source>
</evidence>
<dbReference type="InterPro" id="IPR041532">
    <property type="entry name" value="RlmI-like_PUA"/>
</dbReference>
<dbReference type="PANTHER" id="PTHR42873">
    <property type="entry name" value="RIBOSOMAL RNA LARGE SUBUNIT METHYLTRANSFERASE"/>
    <property type="match status" value="1"/>
</dbReference>
<organism evidence="6">
    <name type="scientific">Neospora caninum (strain Liverpool)</name>
    <dbReference type="NCBI Taxonomy" id="572307"/>
    <lineage>
        <taxon>Eukaryota</taxon>
        <taxon>Sar</taxon>
        <taxon>Alveolata</taxon>
        <taxon>Apicomplexa</taxon>
        <taxon>Conoidasida</taxon>
        <taxon>Coccidia</taxon>
        <taxon>Eucoccidiorida</taxon>
        <taxon>Eimeriorina</taxon>
        <taxon>Sarcocystidae</taxon>
        <taxon>Neospora</taxon>
    </lineage>
</organism>
<dbReference type="PANTHER" id="PTHR42873:SF1">
    <property type="entry name" value="S-ADENOSYLMETHIONINE-DEPENDENT METHYLTRANSFERASE DOMAIN-CONTAINING PROTEIN"/>
    <property type="match status" value="1"/>
</dbReference>
<keyword evidence="2" id="KW-0963">Cytoplasm</keyword>
<accession>A0A0F7U720</accession>
<dbReference type="CDD" id="cd11572">
    <property type="entry name" value="RlmI_M_like"/>
    <property type="match status" value="1"/>
</dbReference>
<dbReference type="GO" id="GO:0032259">
    <property type="term" value="P:methylation"/>
    <property type="evidence" value="ECO:0007669"/>
    <property type="project" value="UniProtKB-KW"/>
</dbReference>
<dbReference type="EC" id="2.1.1.-" evidence="6"/>
<dbReference type="GO" id="GO:0003723">
    <property type="term" value="F:RNA binding"/>
    <property type="evidence" value="ECO:0007669"/>
    <property type="project" value="InterPro"/>
</dbReference>
<dbReference type="Gene3D" id="3.40.50.150">
    <property type="entry name" value="Vaccinia Virus protein VP39"/>
    <property type="match status" value="1"/>
</dbReference>
<feature type="compositionally biased region" description="Low complexity" evidence="4">
    <location>
        <begin position="95"/>
        <end position="118"/>
    </location>
</feature>
<evidence type="ECO:0000256" key="1">
    <source>
        <dbReference type="ARBA" id="ARBA00004496"/>
    </source>
</evidence>
<protein>
    <submittedName>
        <fullName evidence="6">Ribosomal RNA large subunit methyltransferase I, related</fullName>
        <ecNumber evidence="6">2.1.1.-</ecNumber>
    </submittedName>
</protein>
<evidence type="ECO:0000256" key="2">
    <source>
        <dbReference type="ARBA" id="ARBA00022490"/>
    </source>
</evidence>
<feature type="region of interest" description="Disordered" evidence="4">
    <location>
        <begin position="89"/>
        <end position="120"/>
    </location>
</feature>
<gene>
    <name evidence="6" type="ORF">BN1204_015020</name>
</gene>
<keyword evidence="3 6" id="KW-0808">Transferase</keyword>
<evidence type="ECO:0000256" key="3">
    <source>
        <dbReference type="ARBA" id="ARBA00022679"/>
    </source>
</evidence>
<dbReference type="Gene3D" id="2.30.130.10">
    <property type="entry name" value="PUA domain"/>
    <property type="match status" value="1"/>
</dbReference>
<name>A0A0F7U720_NEOCL</name>
<dbReference type="GO" id="GO:0008168">
    <property type="term" value="F:methyltransferase activity"/>
    <property type="evidence" value="ECO:0007669"/>
    <property type="project" value="UniProtKB-KW"/>
</dbReference>
<proteinExistence type="predicted"/>
<dbReference type="AlphaFoldDB" id="A0A0F7U720"/>
<sequence>MSSSPRSPPTDLTRKPSSATDGRTERVGGVKGDGGKKSSAPRGALEPRGVLVLKTPAGTGNAVTGARACGPWIFSNQVLSCSLRDPAEKASQTCGSSQGSAAPSSAPGAGDEPGSSASTTETALVRVQDERGVSYGVAYYNRHALISARFLSEDADELIDHNFFLSRFRTALQSRMSFSRSFSWSMHGHSQRDTVDVCRSEFHGGDKATEVRDMFFRLVNGEGDGLPGLVVDLYGEYACIQSLTRGMDSLMPLATAALRSLLSLGGILVRRDRPDRALEFPHAEGAGDTDRSFAAWRSEPVVAEGVIPSHVVLAENGCAFAVDLRAQPETGWRFDRREFRRQVALLSAGKRVLDLSGHSAACGITCVHLGKADRCVVVDNNEQSAMLALKGMNLNGITSARLEVQQEDVDTWLKNYASRLVSDGDPCYFDVVILDLPNLAWRKSDVPGARASLRQLVETVARVTAPGGYLAITNSSRHYSQGTFLADASVACASAGRDAVLCAEGGAGFDFPVDVRLPRSPELQWTILELSER</sequence>
<dbReference type="SUPFAM" id="SSF53335">
    <property type="entry name" value="S-adenosyl-L-methionine-dependent methyltransferases"/>
    <property type="match status" value="1"/>
</dbReference>
<dbReference type="Gene3D" id="3.30.750.80">
    <property type="entry name" value="RNA methyltransferase domain (HRMD) like"/>
    <property type="match status" value="1"/>
</dbReference>
<dbReference type="EMBL" id="LN714479">
    <property type="protein sequence ID" value="CEL65659.1"/>
    <property type="molecule type" value="Genomic_DNA"/>
</dbReference>
<dbReference type="Pfam" id="PF17785">
    <property type="entry name" value="PUA_3"/>
    <property type="match status" value="1"/>
</dbReference>
<feature type="compositionally biased region" description="Basic and acidic residues" evidence="4">
    <location>
        <begin position="22"/>
        <end position="36"/>
    </location>
</feature>
<evidence type="ECO:0000256" key="4">
    <source>
        <dbReference type="SAM" id="MobiDB-lite"/>
    </source>
</evidence>
<feature type="domain" description="RlmI-like PUA" evidence="5">
    <location>
        <begin position="119"/>
        <end position="152"/>
    </location>
</feature>
<reference evidence="6" key="1">
    <citation type="journal article" date="2015" name="PLoS ONE">
        <title>Comprehensive Evaluation of Toxoplasma gondii VEG and Neospora caninum LIV Genomes with Tachyzoite Stage Transcriptome and Proteome Defines Novel Transcript Features.</title>
        <authorList>
            <person name="Ramaprasad A."/>
            <person name="Mourier T."/>
            <person name="Naeem R."/>
            <person name="Malas T.B."/>
            <person name="Moussa E."/>
            <person name="Panigrahi A."/>
            <person name="Vermont S.J."/>
            <person name="Otto T.D."/>
            <person name="Wastling J."/>
            <person name="Pain A."/>
        </authorList>
    </citation>
    <scope>NUCLEOTIDE SEQUENCE</scope>
    <source>
        <strain evidence="6">Liverpool</strain>
    </source>
</reference>
<evidence type="ECO:0000313" key="6">
    <source>
        <dbReference type="EMBL" id="CEL65659.1"/>
    </source>
</evidence>
<keyword evidence="6" id="KW-0489">Methyltransferase</keyword>
<dbReference type="InterPro" id="IPR029063">
    <property type="entry name" value="SAM-dependent_MTases_sf"/>
</dbReference>
<dbReference type="CDD" id="cd02440">
    <property type="entry name" value="AdoMet_MTases"/>
    <property type="match status" value="1"/>
</dbReference>
<comment type="subcellular location">
    <subcellularLocation>
        <location evidence="1">Cytoplasm</location>
    </subcellularLocation>
</comment>
<dbReference type="InterPro" id="IPR036974">
    <property type="entry name" value="PUA_sf"/>
</dbReference>